<protein>
    <submittedName>
        <fullName evidence="2">Glutathione S-transferase family protein</fullName>
    </submittedName>
</protein>
<dbReference type="RefSeq" id="WP_169928603.1">
    <property type="nucleotide sequence ID" value="NZ_CP012333.1"/>
</dbReference>
<dbReference type="EMBL" id="CP012333">
    <property type="protein sequence ID" value="AKV04166.1"/>
    <property type="molecule type" value="Genomic_DNA"/>
</dbReference>
<dbReference type="InterPro" id="IPR036282">
    <property type="entry name" value="Glutathione-S-Trfase_C_sf"/>
</dbReference>
<accession>A0A0K1QEH4</accession>
<dbReference type="InterPro" id="IPR004045">
    <property type="entry name" value="Glutathione_S-Trfase_N"/>
</dbReference>
<proteinExistence type="predicted"/>
<evidence type="ECO:0000313" key="3">
    <source>
        <dbReference type="Proteomes" id="UP000064967"/>
    </source>
</evidence>
<dbReference type="SUPFAM" id="SSF52833">
    <property type="entry name" value="Thioredoxin-like"/>
    <property type="match status" value="1"/>
</dbReference>
<dbReference type="SUPFAM" id="SSF47616">
    <property type="entry name" value="GST C-terminal domain-like"/>
    <property type="match status" value="1"/>
</dbReference>
<sequence length="242" mass="27319">MRTLYGLRQSPWTERARWALDHHAVSYRYHEHVPGLGEVLLRKKAGSLRENRASVPLLVDGRDVLKTGAEIARHADRIGRGAPLFPRSSERDLMHYVELSDRISGVGRAYILPRLMRDRAAQRESLPSFLPGPAKRMLSPVAATAAWFLSSKYAVPRDVEQEIEKTLRPALEEVRRSLAGKSYLLGSFSFADVAIASSLRALRPEERAPIGPATRAMWTNEPVANAFEDLLMWRDALYAKHR</sequence>
<dbReference type="InterPro" id="IPR036249">
    <property type="entry name" value="Thioredoxin-like_sf"/>
</dbReference>
<dbReference type="KEGG" id="llu:AKJ09_10829"/>
<keyword evidence="3" id="KW-1185">Reference proteome</keyword>
<evidence type="ECO:0000259" key="1">
    <source>
        <dbReference type="Pfam" id="PF13417"/>
    </source>
</evidence>
<dbReference type="Proteomes" id="UP000064967">
    <property type="component" value="Chromosome"/>
</dbReference>
<dbReference type="AlphaFoldDB" id="A0A0K1QEH4"/>
<evidence type="ECO:0000313" key="2">
    <source>
        <dbReference type="EMBL" id="AKV04166.1"/>
    </source>
</evidence>
<dbReference type="Gene3D" id="3.40.30.10">
    <property type="entry name" value="Glutaredoxin"/>
    <property type="match status" value="1"/>
</dbReference>
<keyword evidence="2" id="KW-0808">Transferase</keyword>
<dbReference type="Gene3D" id="1.20.1050.10">
    <property type="match status" value="1"/>
</dbReference>
<gene>
    <name evidence="2" type="ORF">AKJ09_10829</name>
</gene>
<dbReference type="Pfam" id="PF13417">
    <property type="entry name" value="GST_N_3"/>
    <property type="match status" value="1"/>
</dbReference>
<reference evidence="2 3" key="1">
    <citation type="submission" date="2015-08" db="EMBL/GenBank/DDBJ databases">
        <authorList>
            <person name="Babu N.S."/>
            <person name="Beckwith C.J."/>
            <person name="Beseler K.G."/>
            <person name="Brison A."/>
            <person name="Carone J.V."/>
            <person name="Caskin T.P."/>
            <person name="Diamond M."/>
            <person name="Durham M.E."/>
            <person name="Foxe J.M."/>
            <person name="Go M."/>
            <person name="Henderson B.A."/>
            <person name="Jones I.B."/>
            <person name="McGettigan J.A."/>
            <person name="Micheletti S.J."/>
            <person name="Nasrallah M.E."/>
            <person name="Ortiz D."/>
            <person name="Piller C.R."/>
            <person name="Privatt S.R."/>
            <person name="Schneider S.L."/>
            <person name="Sharp S."/>
            <person name="Smith T.C."/>
            <person name="Stanton J.D."/>
            <person name="Ullery H.E."/>
            <person name="Wilson R.J."/>
            <person name="Serrano M.G."/>
            <person name="Buck G."/>
            <person name="Lee V."/>
            <person name="Wang Y."/>
            <person name="Carvalho R."/>
            <person name="Voegtly L."/>
            <person name="Shi R."/>
            <person name="Duckworth R."/>
            <person name="Johnson A."/>
            <person name="Loviza R."/>
            <person name="Walstead R."/>
            <person name="Shah Z."/>
            <person name="Kiflezghi M."/>
            <person name="Wade K."/>
            <person name="Ball S.L."/>
            <person name="Bradley K.W."/>
            <person name="Asai D.J."/>
            <person name="Bowman C.A."/>
            <person name="Russell D.A."/>
            <person name="Pope W.H."/>
            <person name="Jacobs-Sera D."/>
            <person name="Hendrix R.W."/>
            <person name="Hatfull G.F."/>
        </authorList>
    </citation>
    <scope>NUCLEOTIDE SEQUENCE [LARGE SCALE GENOMIC DNA]</scope>
    <source>
        <strain evidence="2 3">DSM 27648</strain>
    </source>
</reference>
<dbReference type="CDD" id="cd00570">
    <property type="entry name" value="GST_N_family"/>
    <property type="match status" value="1"/>
</dbReference>
<organism evidence="2 3">
    <name type="scientific">Labilithrix luteola</name>
    <dbReference type="NCBI Taxonomy" id="1391654"/>
    <lineage>
        <taxon>Bacteria</taxon>
        <taxon>Pseudomonadati</taxon>
        <taxon>Myxococcota</taxon>
        <taxon>Polyangia</taxon>
        <taxon>Polyangiales</taxon>
        <taxon>Labilitrichaceae</taxon>
        <taxon>Labilithrix</taxon>
    </lineage>
</organism>
<dbReference type="GO" id="GO:0016740">
    <property type="term" value="F:transferase activity"/>
    <property type="evidence" value="ECO:0007669"/>
    <property type="project" value="UniProtKB-KW"/>
</dbReference>
<dbReference type="STRING" id="1391654.AKJ09_10829"/>
<feature type="domain" description="GST N-terminal" evidence="1">
    <location>
        <begin position="4"/>
        <end position="77"/>
    </location>
</feature>
<name>A0A0K1QEH4_9BACT</name>